<evidence type="ECO:0000259" key="6">
    <source>
        <dbReference type="PROSITE" id="PS51755"/>
    </source>
</evidence>
<gene>
    <name evidence="7" type="ORF">L2K70_02390</name>
</gene>
<dbReference type="Pfam" id="PF13191">
    <property type="entry name" value="AAA_16"/>
    <property type="match status" value="1"/>
</dbReference>
<feature type="domain" description="OmpR/PhoB-type" evidence="6">
    <location>
        <begin position="1"/>
        <end position="100"/>
    </location>
</feature>
<evidence type="ECO:0000313" key="8">
    <source>
        <dbReference type="Proteomes" id="UP001201161"/>
    </source>
</evidence>
<dbReference type="SMART" id="SM01043">
    <property type="entry name" value="BTAD"/>
    <property type="match status" value="1"/>
</dbReference>
<dbReference type="InterPro" id="IPR051677">
    <property type="entry name" value="AfsR-DnrI-RedD_regulator"/>
</dbReference>
<comment type="caution">
    <text evidence="7">The sequence shown here is derived from an EMBL/GenBank/DDBJ whole genome shotgun (WGS) entry which is preliminary data.</text>
</comment>
<evidence type="ECO:0000256" key="5">
    <source>
        <dbReference type="PROSITE-ProRule" id="PRU01091"/>
    </source>
</evidence>
<keyword evidence="2" id="KW-0805">Transcription regulation</keyword>
<dbReference type="SUPFAM" id="SSF48452">
    <property type="entry name" value="TPR-like"/>
    <property type="match status" value="1"/>
</dbReference>
<evidence type="ECO:0000256" key="3">
    <source>
        <dbReference type="ARBA" id="ARBA00023125"/>
    </source>
</evidence>
<sequence length="1130" mass="121667">MWVRVLGTSQVALGDDPAATVDVGARKPRSVLAALALRLGGDVAPDALARLVWGEDPPRGAHGTLHSYLSGLRRVLEPGLGPREKPRVLLTSDHGYRLALGRDRVDAHRFADEVRALGRQLAPLASQLTTGTGADWPTRDRVAQHVDRVEELLGLWTGEAYADLPDEPAVVLERTALDQLRVDAEEARVLGLLALGDHAVVVAATEEATTRYPLRERLWALHALALTRSGRQADALTALRHIRSVLADELGLDPGQELRDLEQAVLVQDPALHQWLRAPVVTAPSTSSAVAPAVPSTDWATVGREAEEAALLDVLQRAEAGTPSTAVLVGEPGIGKSRLVSRVSEAARERGFRVATGRCSQDDGAPSLWPWSQALRELADGDLDPEVDRLLSGSPSGGDDGTEQGAFLARQTLVHEVVSRATEQPVLLVLEDLHWADTASLKVIRHLVSGARPGHRLALLLTRRARPEPVGDLAEVGEELARHHATRLDLDGLDARDAHTLVDSVAGTEVAADVVAEWHARSGGNPYFLVELARLGTRDSASLPSSVRDVIVRRLQDLPDTTRELLLLAAVLGRRFSLDLLAAVAGKSADVVDDVLTPARAAGLLEDPEAGTVAFTHALTRDAVVTTASPSRLARLHAQVAHTLDDEALVGGLVGREEREAELARHWLAAGPTHAGRAWRAAAHAATHARRTFSWVEAEQLVAAAIDAHRRDPLGTVTELIDLLLTRAHDLRPNAEWDQVLPCAEEAIALARREEDLSRLAAAAAAATDGSVWMPQQWNEVPEDTIDDLRWALAQLPPGDSADRCRVMLALAALLYYDPSAQAEVTALVDEGVAMARRTGDLDLLGWATQTAWKAVWTPAHLDLRLALARECLDATRGAGDPDAEVVASVLLTGSLLEIGDREEHVRQAAATSRLASRRRNSYARLALAWTELSLASMRRDEARIGQLLTELHALRPRRNPANEALHLMGIHLVSHTWDEGIGEVIEPIRQAMAIADNDLAADVLVLALARAGDPDQLRAQLAHPLRHRVDNWSSTSTWSTLAEAAAVAGDVRLASRMVELLEPLSGRIAVSGISTVMGPVDGYLALALATTGRSVEAAEAADRADAQAEEWGFEAYAAWLAERRRQLGI</sequence>
<dbReference type="InterPro" id="IPR016032">
    <property type="entry name" value="Sig_transdc_resp-reg_C-effctor"/>
</dbReference>
<proteinExistence type="inferred from homology"/>
<dbReference type="RefSeq" id="WP_236398441.1">
    <property type="nucleotide sequence ID" value="NZ_JAKJHZ010000003.1"/>
</dbReference>
<accession>A0ABS9H893</accession>
<dbReference type="PROSITE" id="PS51755">
    <property type="entry name" value="OMPR_PHOB"/>
    <property type="match status" value="1"/>
</dbReference>
<keyword evidence="8" id="KW-1185">Reference proteome</keyword>
<reference evidence="7 8" key="1">
    <citation type="submission" date="2022-01" db="EMBL/GenBank/DDBJ databases">
        <title>Nocardioides sp. nov., an actinomycete isolated from mining soil.</title>
        <authorList>
            <person name="Liu L."/>
        </authorList>
    </citation>
    <scope>NUCLEOTIDE SEQUENCE [LARGE SCALE GENOMIC DNA]</scope>
    <source>
        <strain evidence="7 8">KLBMP 9356</strain>
    </source>
</reference>
<keyword evidence="4" id="KW-0804">Transcription</keyword>
<dbReference type="Proteomes" id="UP001201161">
    <property type="component" value="Unassembled WGS sequence"/>
</dbReference>
<dbReference type="InterPro" id="IPR005158">
    <property type="entry name" value="BTAD"/>
</dbReference>
<dbReference type="Gene3D" id="1.25.40.10">
    <property type="entry name" value="Tetratricopeptide repeat domain"/>
    <property type="match status" value="1"/>
</dbReference>
<evidence type="ECO:0000256" key="4">
    <source>
        <dbReference type="ARBA" id="ARBA00023163"/>
    </source>
</evidence>
<organism evidence="7 8">
    <name type="scientific">Nocardioides potassii</name>
    <dbReference type="NCBI Taxonomy" id="2911371"/>
    <lineage>
        <taxon>Bacteria</taxon>
        <taxon>Bacillati</taxon>
        <taxon>Actinomycetota</taxon>
        <taxon>Actinomycetes</taxon>
        <taxon>Propionibacteriales</taxon>
        <taxon>Nocardioidaceae</taxon>
        <taxon>Nocardioides</taxon>
    </lineage>
</organism>
<dbReference type="Gene3D" id="1.10.10.10">
    <property type="entry name" value="Winged helix-like DNA-binding domain superfamily/Winged helix DNA-binding domain"/>
    <property type="match status" value="1"/>
</dbReference>
<dbReference type="SUPFAM" id="SSF52540">
    <property type="entry name" value="P-loop containing nucleoside triphosphate hydrolases"/>
    <property type="match status" value="1"/>
</dbReference>
<feature type="DNA-binding region" description="OmpR/PhoB-type" evidence="5">
    <location>
        <begin position="1"/>
        <end position="100"/>
    </location>
</feature>
<dbReference type="Pfam" id="PF03704">
    <property type="entry name" value="BTAD"/>
    <property type="match status" value="1"/>
</dbReference>
<dbReference type="InterPro" id="IPR027417">
    <property type="entry name" value="P-loop_NTPase"/>
</dbReference>
<comment type="similarity">
    <text evidence="1">Belongs to the AfsR/DnrI/RedD regulatory family.</text>
</comment>
<dbReference type="Gene3D" id="3.40.50.300">
    <property type="entry name" value="P-loop containing nucleotide triphosphate hydrolases"/>
    <property type="match status" value="1"/>
</dbReference>
<dbReference type="InterPro" id="IPR011990">
    <property type="entry name" value="TPR-like_helical_dom_sf"/>
</dbReference>
<dbReference type="InterPro" id="IPR001867">
    <property type="entry name" value="OmpR/PhoB-type_DNA-bd"/>
</dbReference>
<dbReference type="PANTHER" id="PTHR35807">
    <property type="entry name" value="TRANSCRIPTIONAL REGULATOR REDD-RELATED"/>
    <property type="match status" value="1"/>
</dbReference>
<dbReference type="PANTHER" id="PTHR35807:SF1">
    <property type="entry name" value="TRANSCRIPTIONAL REGULATOR REDD"/>
    <property type="match status" value="1"/>
</dbReference>
<dbReference type="SUPFAM" id="SSF46894">
    <property type="entry name" value="C-terminal effector domain of the bipartite response regulators"/>
    <property type="match status" value="1"/>
</dbReference>
<evidence type="ECO:0000256" key="2">
    <source>
        <dbReference type="ARBA" id="ARBA00023015"/>
    </source>
</evidence>
<evidence type="ECO:0000313" key="7">
    <source>
        <dbReference type="EMBL" id="MCF6376441.1"/>
    </source>
</evidence>
<name>A0ABS9H893_9ACTN</name>
<dbReference type="EMBL" id="JAKJHZ010000003">
    <property type="protein sequence ID" value="MCF6376441.1"/>
    <property type="molecule type" value="Genomic_DNA"/>
</dbReference>
<evidence type="ECO:0000256" key="1">
    <source>
        <dbReference type="ARBA" id="ARBA00005820"/>
    </source>
</evidence>
<keyword evidence="3 5" id="KW-0238">DNA-binding</keyword>
<dbReference type="InterPro" id="IPR041664">
    <property type="entry name" value="AAA_16"/>
</dbReference>
<dbReference type="SMART" id="SM00862">
    <property type="entry name" value="Trans_reg_C"/>
    <property type="match status" value="1"/>
</dbReference>
<dbReference type="CDD" id="cd15831">
    <property type="entry name" value="BTAD"/>
    <property type="match status" value="1"/>
</dbReference>
<dbReference type="InterPro" id="IPR036388">
    <property type="entry name" value="WH-like_DNA-bd_sf"/>
</dbReference>
<protein>
    <submittedName>
        <fullName evidence="7">DUF2791 family P-loop domain-containing protein</fullName>
    </submittedName>
</protein>